<evidence type="ECO:0000256" key="2">
    <source>
        <dbReference type="ARBA" id="ARBA00022741"/>
    </source>
</evidence>
<accession>A0A2U3QIP9</accession>
<dbReference type="PANTHER" id="PTHR45772">
    <property type="entry name" value="CONSERVED COMPONENT OF ABC TRANSPORTER FOR NATURAL AMINO ACIDS-RELATED"/>
    <property type="match status" value="1"/>
</dbReference>
<keyword evidence="6" id="KW-1185">Reference proteome</keyword>
<dbReference type="GO" id="GO:1903805">
    <property type="term" value="P:L-valine import across plasma membrane"/>
    <property type="evidence" value="ECO:0007669"/>
    <property type="project" value="TreeGrafter"/>
</dbReference>
<name>A0A2U3QIP9_9BACT</name>
<evidence type="ECO:0000259" key="4">
    <source>
        <dbReference type="PROSITE" id="PS50893"/>
    </source>
</evidence>
<reference evidence="6" key="1">
    <citation type="submission" date="2018-03" db="EMBL/GenBank/DDBJ databases">
        <authorList>
            <person name="Zecchin S."/>
        </authorList>
    </citation>
    <scope>NUCLEOTIDE SEQUENCE [LARGE SCALE GENOMIC DNA]</scope>
</reference>
<dbReference type="Pfam" id="PF00005">
    <property type="entry name" value="ABC_tran"/>
    <property type="match status" value="1"/>
</dbReference>
<dbReference type="EMBL" id="OUUY01000097">
    <property type="protein sequence ID" value="SPQ01287.1"/>
    <property type="molecule type" value="Genomic_DNA"/>
</dbReference>
<protein>
    <submittedName>
        <fullName evidence="5">Leucine/isoleucine/valine transporter subunit ATP-binding component of ABC superfamily</fullName>
    </submittedName>
</protein>
<dbReference type="GO" id="GO:0042941">
    <property type="term" value="P:D-alanine transmembrane transport"/>
    <property type="evidence" value="ECO:0007669"/>
    <property type="project" value="TreeGrafter"/>
</dbReference>
<dbReference type="Pfam" id="PF12399">
    <property type="entry name" value="BCA_ABC_TP_C"/>
    <property type="match status" value="1"/>
</dbReference>
<feature type="domain" description="ABC transporter" evidence="4">
    <location>
        <begin position="5"/>
        <end position="237"/>
    </location>
</feature>
<dbReference type="Gene3D" id="3.40.50.300">
    <property type="entry name" value="P-loop containing nucleotide triphosphate hydrolases"/>
    <property type="match status" value="1"/>
</dbReference>
<sequence>MKPLLEVNGVSRFFGGLAAVTGVSFSVKKGEILGLIGPNGAGKTTLFNVVNGFYPPSRGEVLFKGKRISGLKPHQICRLGVARTFQVVKPLQRMSVLDNVIASAFVRANSRARADEIAIEALRFTGLYDDRDVISKGLPLGKRKRLEIARALATQPEMILFDESCAGLNPTELGHSIEIIRKIKERGLTIMVIEHHMKVIMSISDRIVVLNYGEKIAEGTPAEITANPLVIEAYLGASQGA</sequence>
<dbReference type="GO" id="GO:0015192">
    <property type="term" value="F:L-phenylalanine transmembrane transporter activity"/>
    <property type="evidence" value="ECO:0007669"/>
    <property type="project" value="TreeGrafter"/>
</dbReference>
<keyword evidence="1" id="KW-0813">Transport</keyword>
<keyword evidence="3 5" id="KW-0067">ATP-binding</keyword>
<evidence type="ECO:0000313" key="5">
    <source>
        <dbReference type="EMBL" id="SPQ01287.1"/>
    </source>
</evidence>
<dbReference type="GO" id="GO:0015808">
    <property type="term" value="P:L-alanine transport"/>
    <property type="evidence" value="ECO:0007669"/>
    <property type="project" value="TreeGrafter"/>
</dbReference>
<dbReference type="CDD" id="cd03219">
    <property type="entry name" value="ABC_Mj1267_LivG_branched"/>
    <property type="match status" value="1"/>
</dbReference>
<dbReference type="GO" id="GO:0015188">
    <property type="term" value="F:L-isoleucine transmembrane transporter activity"/>
    <property type="evidence" value="ECO:0007669"/>
    <property type="project" value="TreeGrafter"/>
</dbReference>
<dbReference type="AlphaFoldDB" id="A0A2U3QIP9"/>
<dbReference type="InterPro" id="IPR003593">
    <property type="entry name" value="AAA+_ATPase"/>
</dbReference>
<dbReference type="GO" id="GO:0005886">
    <property type="term" value="C:plasma membrane"/>
    <property type="evidence" value="ECO:0007669"/>
    <property type="project" value="TreeGrafter"/>
</dbReference>
<proteinExistence type="predicted"/>
<dbReference type="GO" id="GO:0005524">
    <property type="term" value="F:ATP binding"/>
    <property type="evidence" value="ECO:0007669"/>
    <property type="project" value="UniProtKB-KW"/>
</dbReference>
<evidence type="ECO:0000256" key="1">
    <source>
        <dbReference type="ARBA" id="ARBA00022448"/>
    </source>
</evidence>
<dbReference type="PROSITE" id="PS50893">
    <property type="entry name" value="ABC_TRANSPORTER_2"/>
    <property type="match status" value="1"/>
</dbReference>
<dbReference type="SMART" id="SM00382">
    <property type="entry name" value="AAA"/>
    <property type="match status" value="1"/>
</dbReference>
<dbReference type="Proteomes" id="UP000245125">
    <property type="component" value="Unassembled WGS sequence"/>
</dbReference>
<organism evidence="5 6">
    <name type="scientific">Candidatus Sulfobium mesophilum</name>
    <dbReference type="NCBI Taxonomy" id="2016548"/>
    <lineage>
        <taxon>Bacteria</taxon>
        <taxon>Pseudomonadati</taxon>
        <taxon>Nitrospirota</taxon>
        <taxon>Nitrospiria</taxon>
        <taxon>Nitrospirales</taxon>
        <taxon>Nitrospiraceae</taxon>
        <taxon>Candidatus Sulfobium</taxon>
    </lineage>
</organism>
<dbReference type="InterPro" id="IPR027417">
    <property type="entry name" value="P-loop_NTPase"/>
</dbReference>
<dbReference type="InterPro" id="IPR003439">
    <property type="entry name" value="ABC_transporter-like_ATP-bd"/>
</dbReference>
<dbReference type="InterPro" id="IPR051120">
    <property type="entry name" value="ABC_AA/LPS_Transport"/>
</dbReference>
<evidence type="ECO:0000313" key="6">
    <source>
        <dbReference type="Proteomes" id="UP000245125"/>
    </source>
</evidence>
<dbReference type="GO" id="GO:1903806">
    <property type="term" value="P:L-isoleucine import across plasma membrane"/>
    <property type="evidence" value="ECO:0007669"/>
    <property type="project" value="TreeGrafter"/>
</dbReference>
<dbReference type="SUPFAM" id="SSF52540">
    <property type="entry name" value="P-loop containing nucleoside triphosphate hydrolases"/>
    <property type="match status" value="1"/>
</dbReference>
<dbReference type="FunFam" id="3.40.50.300:FF:000421">
    <property type="entry name" value="Branched-chain amino acid ABC transporter ATP-binding protein"/>
    <property type="match status" value="1"/>
</dbReference>
<evidence type="ECO:0000256" key="3">
    <source>
        <dbReference type="ARBA" id="ARBA00022840"/>
    </source>
</evidence>
<dbReference type="InterPro" id="IPR032823">
    <property type="entry name" value="BCA_ABC_TP_C"/>
</dbReference>
<dbReference type="PANTHER" id="PTHR45772:SF7">
    <property type="entry name" value="AMINO ACID ABC TRANSPORTER ATP-BINDING PROTEIN"/>
    <property type="match status" value="1"/>
</dbReference>
<dbReference type="GO" id="GO:0005304">
    <property type="term" value="F:L-valine transmembrane transporter activity"/>
    <property type="evidence" value="ECO:0007669"/>
    <property type="project" value="TreeGrafter"/>
</dbReference>
<gene>
    <name evidence="5" type="primary">livG</name>
    <name evidence="5" type="ORF">NBG4_50019</name>
</gene>
<keyword evidence="2" id="KW-0547">Nucleotide-binding</keyword>
<dbReference type="GO" id="GO:0016887">
    <property type="term" value="F:ATP hydrolysis activity"/>
    <property type="evidence" value="ECO:0007669"/>
    <property type="project" value="InterPro"/>
</dbReference>